<dbReference type="EMBL" id="UGMS01000001">
    <property type="protein sequence ID" value="STV71664.1"/>
    <property type="molecule type" value="Genomic_DNA"/>
</dbReference>
<dbReference type="GO" id="GO:0004674">
    <property type="term" value="F:protein serine/threonine kinase activity"/>
    <property type="evidence" value="ECO:0007669"/>
    <property type="project" value="UniProtKB-EC"/>
</dbReference>
<keyword evidence="1" id="KW-0808">Transferase</keyword>
<organism evidence="1 2">
    <name type="scientific">Klebsiella michiganensis</name>
    <dbReference type="NCBI Taxonomy" id="1134687"/>
    <lineage>
        <taxon>Bacteria</taxon>
        <taxon>Pseudomonadati</taxon>
        <taxon>Pseudomonadota</taxon>
        <taxon>Gammaproteobacteria</taxon>
        <taxon>Enterobacterales</taxon>
        <taxon>Enterobacteriaceae</taxon>
        <taxon>Klebsiella/Raoultella group</taxon>
        <taxon>Klebsiella</taxon>
    </lineage>
</organism>
<reference evidence="1 2" key="1">
    <citation type="submission" date="2018-06" db="EMBL/GenBank/DDBJ databases">
        <authorList>
            <consortium name="Pathogen Informatics"/>
            <person name="Doyle S."/>
        </authorList>
    </citation>
    <scope>NUCLEOTIDE SEQUENCE [LARGE SCALE GENOMIC DNA]</scope>
    <source>
        <strain evidence="1 2">NCTC11685</strain>
    </source>
</reference>
<protein>
    <submittedName>
        <fullName evidence="1">Trans-acting regulatory protein of aco operon</fullName>
        <ecNumber evidence="1">2.7.11.1</ecNumber>
    </submittedName>
</protein>
<dbReference type="Proteomes" id="UP000254863">
    <property type="component" value="Unassembled WGS sequence"/>
</dbReference>
<name>A0A7H4MZK0_9ENTR</name>
<comment type="caution">
    <text evidence="1">The sequence shown here is derived from an EMBL/GenBank/DDBJ whole genome shotgun (WGS) entry which is preliminary data.</text>
</comment>
<accession>A0A7H4MZK0</accession>
<dbReference type="EC" id="2.7.11.1" evidence="1"/>
<dbReference type="AlphaFoldDB" id="A0A7H4MZK0"/>
<evidence type="ECO:0000313" key="1">
    <source>
        <dbReference type="EMBL" id="STV71664.1"/>
    </source>
</evidence>
<gene>
    <name evidence="1" type="primary">pknK_1</name>
    <name evidence="1" type="ORF">NCTC11685_00413</name>
</gene>
<proteinExistence type="predicted"/>
<evidence type="ECO:0000313" key="2">
    <source>
        <dbReference type="Proteomes" id="UP000254863"/>
    </source>
</evidence>
<sequence>MPGYVTGLQSVMIVKRYWHGLSGTIFFCQPWTNKAAGFATILFLQETLRTILQQNNDINLKHLHELASHWFVEQRLWSEAVRHALAAGKPIHNPGQDGAGAQSLAEEGDIDTLVSWMHHLPASTDPSRIDLQINLAWALAHYFRFDESRQLLDNLDQMVR</sequence>